<reference evidence="2" key="1">
    <citation type="journal article" date="2020" name="Stud. Mycol.">
        <title>101 Dothideomycetes genomes: a test case for predicting lifestyles and emergence of pathogens.</title>
        <authorList>
            <person name="Haridas S."/>
            <person name="Albert R."/>
            <person name="Binder M."/>
            <person name="Bloem J."/>
            <person name="Labutti K."/>
            <person name="Salamov A."/>
            <person name="Andreopoulos B."/>
            <person name="Baker S."/>
            <person name="Barry K."/>
            <person name="Bills G."/>
            <person name="Bluhm B."/>
            <person name="Cannon C."/>
            <person name="Castanera R."/>
            <person name="Culley D."/>
            <person name="Daum C."/>
            <person name="Ezra D."/>
            <person name="Gonzalez J."/>
            <person name="Henrissat B."/>
            <person name="Kuo A."/>
            <person name="Liang C."/>
            <person name="Lipzen A."/>
            <person name="Lutzoni F."/>
            <person name="Magnuson J."/>
            <person name="Mondo S."/>
            <person name="Nolan M."/>
            <person name="Ohm R."/>
            <person name="Pangilinan J."/>
            <person name="Park H.-J."/>
            <person name="Ramirez L."/>
            <person name="Alfaro M."/>
            <person name="Sun H."/>
            <person name="Tritt A."/>
            <person name="Yoshinaga Y."/>
            <person name="Zwiers L.-H."/>
            <person name="Turgeon B."/>
            <person name="Goodwin S."/>
            <person name="Spatafora J."/>
            <person name="Crous P."/>
            <person name="Grigoriev I."/>
        </authorList>
    </citation>
    <scope>NUCLEOTIDE SEQUENCE</scope>
    <source>
        <strain evidence="2">CBS 130266</strain>
    </source>
</reference>
<evidence type="ECO:0000313" key="2">
    <source>
        <dbReference type="EMBL" id="KAF2423729.1"/>
    </source>
</evidence>
<organism evidence="2 3">
    <name type="scientific">Tothia fuscella</name>
    <dbReference type="NCBI Taxonomy" id="1048955"/>
    <lineage>
        <taxon>Eukaryota</taxon>
        <taxon>Fungi</taxon>
        <taxon>Dikarya</taxon>
        <taxon>Ascomycota</taxon>
        <taxon>Pezizomycotina</taxon>
        <taxon>Dothideomycetes</taxon>
        <taxon>Pleosporomycetidae</taxon>
        <taxon>Venturiales</taxon>
        <taxon>Cylindrosympodiaceae</taxon>
        <taxon>Tothia</taxon>
    </lineage>
</organism>
<feature type="compositionally biased region" description="Basic and acidic residues" evidence="1">
    <location>
        <begin position="88"/>
        <end position="100"/>
    </location>
</feature>
<evidence type="ECO:0000256" key="1">
    <source>
        <dbReference type="SAM" id="MobiDB-lite"/>
    </source>
</evidence>
<evidence type="ECO:0000313" key="3">
    <source>
        <dbReference type="Proteomes" id="UP000800235"/>
    </source>
</evidence>
<keyword evidence="3" id="KW-1185">Reference proteome</keyword>
<gene>
    <name evidence="2" type="ORF">EJ08DRAFT_737296</name>
</gene>
<name>A0A9P4NJN1_9PEZI</name>
<dbReference type="AlphaFoldDB" id="A0A9P4NJN1"/>
<accession>A0A9P4NJN1</accession>
<comment type="caution">
    <text evidence="2">The sequence shown here is derived from an EMBL/GenBank/DDBJ whole genome shotgun (WGS) entry which is preliminary data.</text>
</comment>
<dbReference type="EMBL" id="MU007078">
    <property type="protein sequence ID" value="KAF2423729.1"/>
    <property type="molecule type" value="Genomic_DNA"/>
</dbReference>
<sequence>MWIEPFQSELFLRGKIHIWCDISLNIILYQHQGTSKLQYIKLSSKSSSPTPHFNNKPSIAIITMADNGSPRRASGTFGNLMDQKKRHSTDISHNERRLSHSEMGAKPGILGSMWNNLVKPGHTQKPEVPAKPTPVSRSGEGTFSKFGKN</sequence>
<feature type="region of interest" description="Disordered" evidence="1">
    <location>
        <begin position="84"/>
        <end position="149"/>
    </location>
</feature>
<protein>
    <submittedName>
        <fullName evidence="2">Uncharacterized protein</fullName>
    </submittedName>
</protein>
<proteinExistence type="predicted"/>
<dbReference type="Proteomes" id="UP000800235">
    <property type="component" value="Unassembled WGS sequence"/>
</dbReference>